<evidence type="ECO:0000313" key="2">
    <source>
        <dbReference type="Proteomes" id="UP001652660"/>
    </source>
</evidence>
<dbReference type="PANTHER" id="PTHR37984">
    <property type="entry name" value="PROTEIN CBG26694"/>
    <property type="match status" value="1"/>
</dbReference>
<organism evidence="2 3">
    <name type="scientific">Coffea arabica</name>
    <name type="common">Arabian coffee</name>
    <dbReference type="NCBI Taxonomy" id="13443"/>
    <lineage>
        <taxon>Eukaryota</taxon>
        <taxon>Viridiplantae</taxon>
        <taxon>Streptophyta</taxon>
        <taxon>Embryophyta</taxon>
        <taxon>Tracheophyta</taxon>
        <taxon>Spermatophyta</taxon>
        <taxon>Magnoliopsida</taxon>
        <taxon>eudicotyledons</taxon>
        <taxon>Gunneridae</taxon>
        <taxon>Pentapetalae</taxon>
        <taxon>asterids</taxon>
        <taxon>lamiids</taxon>
        <taxon>Gentianales</taxon>
        <taxon>Rubiaceae</taxon>
        <taxon>Ixoroideae</taxon>
        <taxon>Gardenieae complex</taxon>
        <taxon>Bertiereae - Coffeeae clade</taxon>
        <taxon>Coffeeae</taxon>
        <taxon>Coffea</taxon>
    </lineage>
</organism>
<dbReference type="Pfam" id="PF00078">
    <property type="entry name" value="RVT_1"/>
    <property type="match status" value="1"/>
</dbReference>
<dbReference type="RefSeq" id="XP_071929676.1">
    <property type="nucleotide sequence ID" value="XM_072073575.1"/>
</dbReference>
<feature type="domain" description="Reverse transcriptase" evidence="1">
    <location>
        <begin position="214"/>
        <end position="290"/>
    </location>
</feature>
<dbReference type="GeneID" id="140032808"/>
<dbReference type="InterPro" id="IPR000477">
    <property type="entry name" value="RT_dom"/>
</dbReference>
<dbReference type="InterPro" id="IPR043128">
    <property type="entry name" value="Rev_trsase/Diguanyl_cyclase"/>
</dbReference>
<dbReference type="CDD" id="cd01647">
    <property type="entry name" value="RT_LTR"/>
    <property type="match status" value="1"/>
</dbReference>
<dbReference type="Gene3D" id="3.30.70.270">
    <property type="match status" value="2"/>
</dbReference>
<name>A0ABM4WD05_COFAR</name>
<proteinExistence type="predicted"/>
<dbReference type="PANTHER" id="PTHR37984:SF5">
    <property type="entry name" value="PROTEIN NYNRIN-LIKE"/>
    <property type="match status" value="1"/>
</dbReference>
<evidence type="ECO:0000259" key="1">
    <source>
        <dbReference type="Pfam" id="PF00078"/>
    </source>
</evidence>
<keyword evidence="2" id="KW-1185">Reference proteome</keyword>
<evidence type="ECO:0000313" key="3">
    <source>
        <dbReference type="RefSeq" id="XP_071929676.1"/>
    </source>
</evidence>
<dbReference type="InterPro" id="IPR050951">
    <property type="entry name" value="Retrovirus_Pol_polyprotein"/>
</dbReference>
<sequence>MPGTKNPVEEIEVDLSQLFVGATCEEGPSENAEFLPITEGAIKNWTADYLPLEGNFSKFEGISDTEEEFESISRDLKQYEEKPKPNLEETEIINIGTKTETEEVKVSIHLNRKQKEEMIEFLMLFQDVFAWSYDDMPGISTDIVVHMLPTDPNFLPVKQKPRKFKPEMNLKIKEQIVKQLNAKIIMVSHYPIWLSNLVPVPKKSGEVRSDAFRLKNAGATYQRTMTTLFHDMIHKEMEVYVDDIIIKSKKVEDHFVDLKKLFERSRKYNLKLNPAKCAFGAPAGKLLGFIVSKKGIEIDPAKIKTIRDMPIPKCQKDVKSFLGKINFIGRFIAQLTSTCEPLFKLLKKNAPMDWNEDCQ</sequence>
<dbReference type="SUPFAM" id="SSF56672">
    <property type="entry name" value="DNA/RNA polymerases"/>
    <property type="match status" value="1"/>
</dbReference>
<gene>
    <name evidence="3" type="primary">LOC140032808</name>
</gene>
<reference evidence="3" key="1">
    <citation type="submission" date="2025-08" db="UniProtKB">
        <authorList>
            <consortium name="RefSeq"/>
        </authorList>
    </citation>
    <scope>IDENTIFICATION</scope>
    <source>
        <tissue evidence="3">Leaves</tissue>
    </source>
</reference>
<dbReference type="InterPro" id="IPR043502">
    <property type="entry name" value="DNA/RNA_pol_sf"/>
</dbReference>
<accession>A0ABM4WD05</accession>
<dbReference type="Proteomes" id="UP001652660">
    <property type="component" value="Unplaced"/>
</dbReference>
<dbReference type="Gene3D" id="3.10.10.10">
    <property type="entry name" value="HIV Type 1 Reverse Transcriptase, subunit A, domain 1"/>
    <property type="match status" value="1"/>
</dbReference>
<protein>
    <recommendedName>
        <fullName evidence="1">Reverse transcriptase domain-containing protein</fullName>
    </recommendedName>
</protein>